<dbReference type="PIRSF" id="PIRSF039032">
    <property type="entry name" value="HigB-2"/>
    <property type="match status" value="1"/>
</dbReference>
<comment type="caution">
    <text evidence="1">The sequence shown here is derived from an EMBL/GenBank/DDBJ whole genome shotgun (WGS) entry which is preliminary data.</text>
</comment>
<dbReference type="InterPro" id="IPR009387">
    <property type="entry name" value="HigB-2"/>
</dbReference>
<protein>
    <submittedName>
        <fullName evidence="1">Transcriptional regulator</fullName>
    </submittedName>
</protein>
<reference evidence="1" key="1">
    <citation type="submission" date="2019-04" db="EMBL/GenBank/DDBJ databases">
        <title>Moraxella osloensis CCUG 73412, isolated from corneal scrapings as causative agent of keratitis.</title>
        <authorList>
            <person name="Connolly G."/>
            <person name="Jaen-Luchoro D."/>
            <person name="Pinyeiro-Iglesias B."/>
            <person name="Curry A."/>
            <person name="Knowles S."/>
            <person name="Moore E.R.B."/>
        </authorList>
    </citation>
    <scope>NUCLEOTIDE SEQUENCE</scope>
    <source>
        <strain evidence="1">CCUG 73412</strain>
    </source>
</reference>
<accession>A0AAW6TKM4</accession>
<gene>
    <name evidence="1" type="ORF">E6P75_11345</name>
</gene>
<proteinExistence type="predicted"/>
<evidence type="ECO:0000313" key="1">
    <source>
        <dbReference type="EMBL" id="MDI4510789.1"/>
    </source>
</evidence>
<sequence>MFTIVETPLYIKMVDSLLTKEEQGELHTMISQNPDIGDVVPKSGVVRKVRFARQGGGKSGGVRVIYYNRLENGKIFMLLVYTKAKTENIPAHILKDLVKELDTWQ</sequence>
<dbReference type="Pfam" id="PF06296">
    <property type="entry name" value="RelE"/>
    <property type="match status" value="1"/>
</dbReference>
<organism evidence="1">
    <name type="scientific">Faucicola osloensis</name>
    <name type="common">Moraxella osloensis</name>
    <dbReference type="NCBI Taxonomy" id="34062"/>
    <lineage>
        <taxon>Bacteria</taxon>
        <taxon>Pseudomonadati</taxon>
        <taxon>Pseudomonadota</taxon>
        <taxon>Gammaproteobacteria</taxon>
        <taxon>Moraxellales</taxon>
        <taxon>Moraxellaceae</taxon>
        <taxon>Faucicola</taxon>
    </lineage>
</organism>
<dbReference type="EMBL" id="SSCJ01000012">
    <property type="protein sequence ID" value="MDI4510789.1"/>
    <property type="molecule type" value="Genomic_DNA"/>
</dbReference>
<name>A0AAW6TKM4_FAUOS</name>
<dbReference type="AlphaFoldDB" id="A0AAW6TKM4"/>